<dbReference type="AlphaFoldDB" id="A0A1M7KKD9"/>
<dbReference type="GO" id="GO:0051536">
    <property type="term" value="F:iron-sulfur cluster binding"/>
    <property type="evidence" value="ECO:0007669"/>
    <property type="project" value="UniProtKB-KW"/>
</dbReference>
<keyword evidence="9" id="KW-1185">Reference proteome</keyword>
<evidence type="ECO:0000256" key="3">
    <source>
        <dbReference type="ARBA" id="ARBA00022723"/>
    </source>
</evidence>
<dbReference type="SFLD" id="SFLDG01067">
    <property type="entry name" value="SPASM/twitch_domain_containing"/>
    <property type="match status" value="1"/>
</dbReference>
<evidence type="ECO:0000256" key="2">
    <source>
        <dbReference type="ARBA" id="ARBA00022691"/>
    </source>
</evidence>
<dbReference type="CDD" id="cd01335">
    <property type="entry name" value="Radical_SAM"/>
    <property type="match status" value="1"/>
</dbReference>
<reference evidence="8 9" key="1">
    <citation type="submission" date="2016-11" db="EMBL/GenBank/DDBJ databases">
        <authorList>
            <person name="Jaros S."/>
            <person name="Januszkiewicz K."/>
            <person name="Wedrychowicz H."/>
        </authorList>
    </citation>
    <scope>NUCLEOTIDE SEQUENCE [LARGE SCALE GENOMIC DNA]</scope>
    <source>
        <strain evidence="8 9">DSM 15930</strain>
    </source>
</reference>
<dbReference type="PANTHER" id="PTHR43273">
    <property type="entry name" value="ANAEROBIC SULFATASE-MATURATING ENZYME HOMOLOG ASLB-RELATED"/>
    <property type="match status" value="1"/>
</dbReference>
<dbReference type="PROSITE" id="PS51918">
    <property type="entry name" value="RADICAL_SAM"/>
    <property type="match status" value="1"/>
</dbReference>
<dbReference type="SFLD" id="SFLDG01384">
    <property type="entry name" value="thioether_bond_formation_requi"/>
    <property type="match status" value="1"/>
</dbReference>
<sequence>MLFNVWVTTACNLCCDYCYEGIHMQGVNMDIHTAEQTLDYICSKINESKEEYSVVNYHGGEPLLNYKVIFYMTEQLKERLPNRKILFGLTTNGFLLDQEKSEYLINNFQYNLSISIDGTKEIHDMNRKTVQGKGTYEKVIENIQTILKKRKDTRARVTYTPETLGYLFKSIVNLVNLGFHNIVPVPNYSDMNWTDNHGKILEEEILKLYYRYGKQTDIYISLLTPDFHVAKGRCNAGIGEINIDCYGRIYPCTCMVSEEKYQLGSVQKPKEQDVIELLKESEKSETECKGCGLEHWCIGARCKLVNKMITGDFGLAPSFLCAETHALYRVYSRIGGK</sequence>
<evidence type="ECO:0000313" key="9">
    <source>
        <dbReference type="Proteomes" id="UP000184038"/>
    </source>
</evidence>
<feature type="domain" description="Radical SAM core" evidence="7">
    <location>
        <begin position="1"/>
        <end position="226"/>
    </location>
</feature>
<evidence type="ECO:0000256" key="1">
    <source>
        <dbReference type="ARBA" id="ARBA00001966"/>
    </source>
</evidence>
<dbReference type="STRING" id="1120996.SAMN02746066_02761"/>
<dbReference type="SFLD" id="SFLDS00029">
    <property type="entry name" value="Radical_SAM"/>
    <property type="match status" value="1"/>
</dbReference>
<dbReference type="SUPFAM" id="SSF102114">
    <property type="entry name" value="Radical SAM enzymes"/>
    <property type="match status" value="1"/>
</dbReference>
<dbReference type="InterPro" id="IPR023885">
    <property type="entry name" value="4Fe4S-binding_SPASM_dom"/>
</dbReference>
<evidence type="ECO:0000313" key="8">
    <source>
        <dbReference type="EMBL" id="SHM65613.1"/>
    </source>
</evidence>
<dbReference type="EMBL" id="FRCP01000014">
    <property type="protein sequence ID" value="SHM65613.1"/>
    <property type="molecule type" value="Genomic_DNA"/>
</dbReference>
<dbReference type="InterPro" id="IPR058240">
    <property type="entry name" value="rSAM_sf"/>
</dbReference>
<evidence type="ECO:0000256" key="5">
    <source>
        <dbReference type="ARBA" id="ARBA00023014"/>
    </source>
</evidence>
<dbReference type="Gene3D" id="3.20.20.70">
    <property type="entry name" value="Aldolase class I"/>
    <property type="match status" value="1"/>
</dbReference>
<evidence type="ECO:0000256" key="6">
    <source>
        <dbReference type="ARBA" id="ARBA00023601"/>
    </source>
</evidence>
<dbReference type="InterPro" id="IPR023867">
    <property type="entry name" value="Sulphatase_maturase_rSAM"/>
</dbReference>
<dbReference type="Pfam" id="PF04055">
    <property type="entry name" value="Radical_SAM"/>
    <property type="match status" value="1"/>
</dbReference>
<comment type="similarity">
    <text evidence="6">Belongs to the radical SAM superfamily. Anaerobic sulfatase-maturating enzyme family.</text>
</comment>
<dbReference type="NCBIfam" id="TIGR04085">
    <property type="entry name" value="rSAM_more_4Fe4S"/>
    <property type="match status" value="1"/>
</dbReference>
<keyword evidence="2" id="KW-0949">S-adenosyl-L-methionine</keyword>
<keyword evidence="4" id="KW-0408">Iron</keyword>
<dbReference type="GO" id="GO:0016491">
    <property type="term" value="F:oxidoreductase activity"/>
    <property type="evidence" value="ECO:0007669"/>
    <property type="project" value="InterPro"/>
</dbReference>
<name>A0A1M7KKD9_9FIRM</name>
<keyword evidence="5" id="KW-0411">Iron-sulfur</keyword>
<accession>A0A1M7KKD9</accession>
<evidence type="ECO:0000259" key="7">
    <source>
        <dbReference type="PROSITE" id="PS51918"/>
    </source>
</evidence>
<dbReference type="InterPro" id="IPR007197">
    <property type="entry name" value="rSAM"/>
</dbReference>
<protein>
    <recommendedName>
        <fullName evidence="7">Radical SAM core domain-containing protein</fullName>
    </recommendedName>
</protein>
<dbReference type="OrthoDB" id="1994517at2"/>
<organism evidence="8 9">
    <name type="scientific">Anaerosporobacter mobilis DSM 15930</name>
    <dbReference type="NCBI Taxonomy" id="1120996"/>
    <lineage>
        <taxon>Bacteria</taxon>
        <taxon>Bacillati</taxon>
        <taxon>Bacillota</taxon>
        <taxon>Clostridia</taxon>
        <taxon>Lachnospirales</taxon>
        <taxon>Lachnospiraceae</taxon>
        <taxon>Anaerosporobacter</taxon>
    </lineage>
</organism>
<evidence type="ECO:0000256" key="4">
    <source>
        <dbReference type="ARBA" id="ARBA00023004"/>
    </source>
</evidence>
<dbReference type="SFLD" id="SFLDG01386">
    <property type="entry name" value="main_SPASM_domain-containing"/>
    <property type="match status" value="1"/>
</dbReference>
<dbReference type="InterPro" id="IPR013785">
    <property type="entry name" value="Aldolase_TIM"/>
</dbReference>
<dbReference type="Proteomes" id="UP000184038">
    <property type="component" value="Unassembled WGS sequence"/>
</dbReference>
<comment type="cofactor">
    <cofactor evidence="1">
        <name>[4Fe-4S] cluster</name>
        <dbReference type="ChEBI" id="CHEBI:49883"/>
    </cofactor>
</comment>
<dbReference type="RefSeq" id="WP_073288687.1">
    <property type="nucleotide sequence ID" value="NZ_FRCP01000014.1"/>
</dbReference>
<gene>
    <name evidence="8" type="ORF">SAMN02746066_02761</name>
</gene>
<dbReference type="CDD" id="cd21109">
    <property type="entry name" value="SPASM"/>
    <property type="match status" value="1"/>
</dbReference>
<dbReference type="PANTHER" id="PTHR43273:SF3">
    <property type="entry name" value="ANAEROBIC SULFATASE-MATURATING ENZYME HOMOLOG ASLB-RELATED"/>
    <property type="match status" value="1"/>
</dbReference>
<keyword evidence="3" id="KW-0479">Metal-binding</keyword>
<proteinExistence type="inferred from homology"/>
<dbReference type="GO" id="GO:0046872">
    <property type="term" value="F:metal ion binding"/>
    <property type="evidence" value="ECO:0007669"/>
    <property type="project" value="UniProtKB-KW"/>
</dbReference>